<dbReference type="OrthoDB" id="9776650at2"/>
<dbReference type="GO" id="GO:0005829">
    <property type="term" value="C:cytosol"/>
    <property type="evidence" value="ECO:0007669"/>
    <property type="project" value="TreeGrafter"/>
</dbReference>
<dbReference type="InterPro" id="IPR012337">
    <property type="entry name" value="RNaseH-like_sf"/>
</dbReference>
<dbReference type="AlphaFoldDB" id="A0A1G6NC93"/>
<evidence type="ECO:0000313" key="4">
    <source>
        <dbReference type="Proteomes" id="UP000198943"/>
    </source>
</evidence>
<organism evidence="3 4">
    <name type="scientific">Succiniclasticum ruminis</name>
    <dbReference type="NCBI Taxonomy" id="40841"/>
    <lineage>
        <taxon>Bacteria</taxon>
        <taxon>Bacillati</taxon>
        <taxon>Bacillota</taxon>
        <taxon>Negativicutes</taxon>
        <taxon>Acidaminococcales</taxon>
        <taxon>Acidaminococcaceae</taxon>
        <taxon>Succiniclasticum</taxon>
    </lineage>
</organism>
<dbReference type="GO" id="GO:0008408">
    <property type="term" value="F:3'-5' exonuclease activity"/>
    <property type="evidence" value="ECO:0007669"/>
    <property type="project" value="TreeGrafter"/>
</dbReference>
<gene>
    <name evidence="3" type="ORF">SAMN04487864_1133</name>
</gene>
<dbReference type="PANTHER" id="PTHR30231">
    <property type="entry name" value="DNA POLYMERASE III SUBUNIT EPSILON"/>
    <property type="match status" value="1"/>
</dbReference>
<dbReference type="RefSeq" id="WP_093730864.1">
    <property type="nucleotide sequence ID" value="NZ_FMYW01000013.1"/>
</dbReference>
<keyword evidence="1" id="KW-0378">Hydrolase</keyword>
<dbReference type="InterPro" id="IPR036397">
    <property type="entry name" value="RNaseH_sf"/>
</dbReference>
<dbReference type="FunFam" id="3.30.420.10:FF:000045">
    <property type="entry name" value="3'-5' exonuclease DinG"/>
    <property type="match status" value="1"/>
</dbReference>
<sequence>MTRYIVFDVETPNRYNNRISAIGISVVEDAKIIKEYFYFVNPGQRFDWFNTQLTGISAELVADAPTFPQLWKVIEPVMSSGILVAHNASFDMGVIRKCLRDYGIAWKPQVRGLCTVVMGRRLCPGISHRLNDLCDYYGICLNHHHADSDSRACAEILLRYMEMGVEPEKFVRVYNMW</sequence>
<dbReference type="InterPro" id="IPR013520">
    <property type="entry name" value="Ribonucl_H"/>
</dbReference>
<accession>A0A1G6NC93</accession>
<dbReference type="Pfam" id="PF00929">
    <property type="entry name" value="RNase_T"/>
    <property type="match status" value="1"/>
</dbReference>
<keyword evidence="1" id="KW-0269">Exonuclease</keyword>
<dbReference type="CDD" id="cd06130">
    <property type="entry name" value="DNA_pol_III_epsilon_like"/>
    <property type="match status" value="1"/>
</dbReference>
<name>A0A1G6NC93_9FIRM</name>
<dbReference type="PANTHER" id="PTHR30231:SF42">
    <property type="entry name" value="EXONUCLEASE"/>
    <property type="match status" value="1"/>
</dbReference>
<reference evidence="4" key="1">
    <citation type="submission" date="2016-10" db="EMBL/GenBank/DDBJ databases">
        <authorList>
            <person name="Varghese N."/>
            <person name="Submissions S."/>
        </authorList>
    </citation>
    <scope>NUCLEOTIDE SEQUENCE [LARGE SCALE GENOMIC DNA]</scope>
    <source>
        <strain evidence="4">DSM 11005</strain>
    </source>
</reference>
<keyword evidence="1" id="KW-0540">Nuclease</keyword>
<protein>
    <submittedName>
        <fullName evidence="3">DNA polymerase-3 subunit epsilon</fullName>
    </submittedName>
</protein>
<evidence type="ECO:0000256" key="1">
    <source>
        <dbReference type="ARBA" id="ARBA00022839"/>
    </source>
</evidence>
<keyword evidence="4" id="KW-1185">Reference proteome</keyword>
<proteinExistence type="predicted"/>
<evidence type="ECO:0000259" key="2">
    <source>
        <dbReference type="SMART" id="SM00479"/>
    </source>
</evidence>
<dbReference type="EMBL" id="FMYW01000013">
    <property type="protein sequence ID" value="SDC64785.1"/>
    <property type="molecule type" value="Genomic_DNA"/>
</dbReference>
<evidence type="ECO:0000313" key="3">
    <source>
        <dbReference type="EMBL" id="SDC64785.1"/>
    </source>
</evidence>
<dbReference type="SUPFAM" id="SSF53098">
    <property type="entry name" value="Ribonuclease H-like"/>
    <property type="match status" value="1"/>
</dbReference>
<dbReference type="Proteomes" id="UP000198943">
    <property type="component" value="Unassembled WGS sequence"/>
</dbReference>
<feature type="domain" description="Exonuclease" evidence="2">
    <location>
        <begin position="3"/>
        <end position="166"/>
    </location>
</feature>
<dbReference type="SMART" id="SM00479">
    <property type="entry name" value="EXOIII"/>
    <property type="match status" value="1"/>
</dbReference>
<dbReference type="Gene3D" id="3.30.420.10">
    <property type="entry name" value="Ribonuclease H-like superfamily/Ribonuclease H"/>
    <property type="match status" value="1"/>
</dbReference>
<dbReference type="GO" id="GO:0003676">
    <property type="term" value="F:nucleic acid binding"/>
    <property type="evidence" value="ECO:0007669"/>
    <property type="project" value="InterPro"/>
</dbReference>